<accession>C7DH78</accession>
<sequence>MTISDGFKKLSLGELFSKLHDSIVSFVKELGETIEANRSISQADIQTLRNFIRDRLERKEDTVENEKLLKLLNLFATEKVVLEILKEDADEWLEFLEAIREYVDEGKIELSDRERKEIDKLTNDISKYLRK</sequence>
<gene>
    <name evidence="1" type="ORF">UNLARM2_0424</name>
</gene>
<organism evidence="1 2">
    <name type="scientific">Candidatus Micrarchaeum acidiphilum ARMAN-2</name>
    <dbReference type="NCBI Taxonomy" id="425595"/>
    <lineage>
        <taxon>Archaea</taxon>
        <taxon>Candidatus Micrarchaeota</taxon>
        <taxon>Candidatus Micrarchaeia</taxon>
        <taxon>Candidatus Micrarchaeales</taxon>
        <taxon>Candidatus Micrarchaeaceae</taxon>
        <taxon>Candidatus Micrarchaeum</taxon>
    </lineage>
</organism>
<protein>
    <submittedName>
        <fullName evidence="1">Uncharacterized protein</fullName>
    </submittedName>
</protein>
<name>C7DH78_MICA2</name>
<reference evidence="1 2" key="1">
    <citation type="journal article" date="2009" name="Genome Biol.">
        <title>Community-wide analysis of microbial genome sequence signatures.</title>
        <authorList>
            <person name="Dick G.J."/>
            <person name="Andersson A.F."/>
            <person name="Baker B.J."/>
            <person name="Simmons S.L."/>
            <person name="Thomas B.C."/>
            <person name="Yelton A.P."/>
            <person name="Banfield J.F."/>
        </authorList>
    </citation>
    <scope>NUCLEOTIDE SEQUENCE [LARGE SCALE GENOMIC DNA]</scope>
    <source>
        <strain evidence="1">ARMAN-2</strain>
    </source>
</reference>
<evidence type="ECO:0000313" key="2">
    <source>
        <dbReference type="Proteomes" id="UP000332487"/>
    </source>
</evidence>
<reference evidence="1 2" key="2">
    <citation type="journal article" date="2010" name="Proc. Natl. Acad. Sci. U.S.A.">
        <title>Enigmatic, ultrasmall, uncultivated Archaea.</title>
        <authorList>
            <person name="Baker B.J."/>
            <person name="Comolli L.R."/>
            <person name="Dick G.J."/>
            <person name="Hauser L.J."/>
            <person name="Hyatt D."/>
            <person name="Dill B.D."/>
            <person name="Land M.L."/>
            <person name="Verberkmoes N.C."/>
            <person name="Hettich R.L."/>
            <person name="Banfield J.F."/>
        </authorList>
    </citation>
    <scope>NUCLEOTIDE SEQUENCE [LARGE SCALE GENOMIC DNA]</scope>
    <source>
        <strain evidence="1">ARMAN-2</strain>
    </source>
</reference>
<dbReference type="EMBL" id="GG697240">
    <property type="protein sequence ID" value="EET89980.1"/>
    <property type="molecule type" value="Genomic_DNA"/>
</dbReference>
<proteinExistence type="predicted"/>
<dbReference type="AlphaFoldDB" id="C7DH78"/>
<dbReference type="Proteomes" id="UP000332487">
    <property type="component" value="Unassembled WGS sequence"/>
</dbReference>
<evidence type="ECO:0000313" key="1">
    <source>
        <dbReference type="EMBL" id="EET89980.1"/>
    </source>
</evidence>
<keyword evidence="2" id="KW-1185">Reference proteome</keyword>